<dbReference type="AlphaFoldDB" id="A0A106C2W4"/>
<comment type="caution">
    <text evidence="1">The sequence shown here is derived from an EMBL/GenBank/DDBJ whole genome shotgun (WGS) entry which is preliminary data.</text>
</comment>
<evidence type="ECO:0008006" key="3">
    <source>
        <dbReference type="Google" id="ProtNLM"/>
    </source>
</evidence>
<evidence type="ECO:0000313" key="2">
    <source>
        <dbReference type="Proteomes" id="UP000055702"/>
    </source>
</evidence>
<evidence type="ECO:0000313" key="1">
    <source>
        <dbReference type="EMBL" id="KVX03211.1"/>
    </source>
</evidence>
<accession>A0A106C2W4</accession>
<proteinExistence type="predicted"/>
<dbReference type="Proteomes" id="UP000055702">
    <property type="component" value="Unassembled WGS sequence"/>
</dbReference>
<dbReference type="Pfam" id="PF11185">
    <property type="entry name" value="DUF2971"/>
    <property type="match status" value="1"/>
</dbReference>
<organism evidence="1">
    <name type="scientific">Shewanella frigidimarina</name>
    <dbReference type="NCBI Taxonomy" id="56812"/>
    <lineage>
        <taxon>Bacteria</taxon>
        <taxon>Pseudomonadati</taxon>
        <taxon>Pseudomonadota</taxon>
        <taxon>Gammaproteobacteria</taxon>
        <taxon>Alteromonadales</taxon>
        <taxon>Shewanellaceae</taxon>
        <taxon>Shewanella</taxon>
    </lineage>
</organism>
<dbReference type="RefSeq" id="WP_059743734.1">
    <property type="nucleotide sequence ID" value="NZ_LRDC01000001.1"/>
</dbReference>
<sequence>MKLYKFREVNDYSINCLKTSKLWFSDLDKFNDPFEGSHILNEKLTYTTKRQLLSRVTLNSSKVNEAERERMLAETGVTDDGANRSEFYFKLAKRDFKEALIRTVHNSKAVCLSHYDPDPNKDPLYENLMWSHYADGLRGFCIVLDRQILLDYLYDEKLSIRPIPVIYQDSPITLSLNDYVRSSHILGGSDKDMIEEVAKTIGCKSTAWKYENEFRLLSLEDENLQPYTPEALLEIVIGEKMPEKQQMLIIDTAKSANPNVVIKLARLKKNSYQLEIVDFPSVPL</sequence>
<name>A0A106C2W4_SHEFR</name>
<reference evidence="1 2" key="1">
    <citation type="submission" date="2016-01" db="EMBL/GenBank/DDBJ databases">
        <title>Draft genome of the antarctic isolate Shewanella frigidimarina Ag06-30.</title>
        <authorList>
            <person name="Parmeciano Di Noto G."/>
            <person name="Vazquez S."/>
            <person name="Mac Cormack W."/>
            <person name="Iriarte A."/>
            <person name="Quiroga C."/>
        </authorList>
    </citation>
    <scope>NUCLEOTIDE SEQUENCE [LARGE SCALE GENOMIC DNA]</scope>
    <source>
        <strain evidence="1 2">Ag06-30</strain>
    </source>
</reference>
<dbReference type="InterPro" id="IPR021352">
    <property type="entry name" value="DUF2971"/>
</dbReference>
<protein>
    <recommendedName>
        <fullName evidence="3">DUF2971 domain-containing protein</fullName>
    </recommendedName>
</protein>
<gene>
    <name evidence="1" type="ORF">AWJ07_01155</name>
</gene>
<dbReference type="EMBL" id="LRDC01000001">
    <property type="protein sequence ID" value="KVX03211.1"/>
    <property type="molecule type" value="Genomic_DNA"/>
</dbReference>